<reference evidence="1 2" key="2">
    <citation type="journal article" date="2022" name="Mol. Ecol. Resour.">
        <title>The genomes of chicory, endive, great burdock and yacon provide insights into Asteraceae paleo-polyploidization history and plant inulin production.</title>
        <authorList>
            <person name="Fan W."/>
            <person name="Wang S."/>
            <person name="Wang H."/>
            <person name="Wang A."/>
            <person name="Jiang F."/>
            <person name="Liu H."/>
            <person name="Zhao H."/>
            <person name="Xu D."/>
            <person name="Zhang Y."/>
        </authorList>
    </citation>
    <scope>NUCLEOTIDE SEQUENCE [LARGE SCALE GENOMIC DNA]</scope>
    <source>
        <strain evidence="2">cv. Niubang</strain>
    </source>
</reference>
<comment type="caution">
    <text evidence="1">The sequence shown here is derived from an EMBL/GenBank/DDBJ whole genome shotgun (WGS) entry which is preliminary data.</text>
</comment>
<protein>
    <submittedName>
        <fullName evidence="1">Uncharacterized protein</fullName>
    </submittedName>
</protein>
<keyword evidence="2" id="KW-1185">Reference proteome</keyword>
<accession>A0ACB8XDL8</accession>
<dbReference type="EMBL" id="CM042064">
    <property type="protein sequence ID" value="KAI3665027.1"/>
    <property type="molecule type" value="Genomic_DNA"/>
</dbReference>
<reference evidence="2" key="1">
    <citation type="journal article" date="2022" name="Mol. Ecol. Resour.">
        <title>The genomes of chicory, endive, great burdock and yacon provide insights into Asteraceae palaeo-polyploidization history and plant inulin production.</title>
        <authorList>
            <person name="Fan W."/>
            <person name="Wang S."/>
            <person name="Wang H."/>
            <person name="Wang A."/>
            <person name="Jiang F."/>
            <person name="Liu H."/>
            <person name="Zhao H."/>
            <person name="Xu D."/>
            <person name="Zhang Y."/>
        </authorList>
    </citation>
    <scope>NUCLEOTIDE SEQUENCE [LARGE SCALE GENOMIC DNA]</scope>
    <source>
        <strain evidence="2">cv. Niubang</strain>
    </source>
</reference>
<organism evidence="1 2">
    <name type="scientific">Arctium lappa</name>
    <name type="common">Greater burdock</name>
    <name type="synonym">Lappa major</name>
    <dbReference type="NCBI Taxonomy" id="4217"/>
    <lineage>
        <taxon>Eukaryota</taxon>
        <taxon>Viridiplantae</taxon>
        <taxon>Streptophyta</taxon>
        <taxon>Embryophyta</taxon>
        <taxon>Tracheophyta</taxon>
        <taxon>Spermatophyta</taxon>
        <taxon>Magnoliopsida</taxon>
        <taxon>eudicotyledons</taxon>
        <taxon>Gunneridae</taxon>
        <taxon>Pentapetalae</taxon>
        <taxon>asterids</taxon>
        <taxon>campanulids</taxon>
        <taxon>Asterales</taxon>
        <taxon>Asteraceae</taxon>
        <taxon>Carduoideae</taxon>
        <taxon>Cardueae</taxon>
        <taxon>Arctiinae</taxon>
        <taxon>Arctium</taxon>
    </lineage>
</organism>
<evidence type="ECO:0000313" key="1">
    <source>
        <dbReference type="EMBL" id="KAI3665027.1"/>
    </source>
</evidence>
<dbReference type="Proteomes" id="UP001055879">
    <property type="component" value="Linkage Group LG18"/>
</dbReference>
<gene>
    <name evidence="1" type="ORF">L6452_43643</name>
</gene>
<name>A0ACB8XDL8_ARCLA</name>
<proteinExistence type="predicted"/>
<evidence type="ECO:0000313" key="2">
    <source>
        <dbReference type="Proteomes" id="UP001055879"/>
    </source>
</evidence>
<sequence>MATAAFKSNTKRSNGSKVTDSTKNNPQNPNPLPQKQRLRRSLSVSALSRSTQIDISSEFLNKRDNPLYWTTGGSPNTESPTTSVVVDAGGGAFELGTSKSSNVVVDQRGRQVKRNSDLRNGGQKEEIVGRRRSLSRVNDNGVGSCNGNGNGRRGRSVSRARLACGASESDAEQDSGIQITYGGRSSSIQSNITEKLPVSGVKAFDRRSSHVTRDPSVGSPFDSRVSNWEDGISTSSLSEAEEKTIKAVFEQMKSFEGENSRKDTTSSEIYETVRSEVRRAIADIQDDLQDAIRRNSTGALASTDATDISPKLVKPGAVELVLDIRREYTKELEESQERARKLRSDLAIEEHRRQELSRILKETLPEPKPSVSHKPRLGRKRSSERKKMSKRLTDEAMSYFDECVSISTFDSSDFSAVEDPSVNSVDTTLITGATTSPPHDTRCISPSSGPNCCLKRQMIQGDLGSSSTARSSSNDLITDRIVETTDWERKSRFSFGHKPTESIELQHDIKNYIKTFEKDTGIDGIVSQRSRTNYNADAYNLLDVNEHLLFDKVLFRNRQESGSLHICSGVAVPFLPFACLF</sequence>